<dbReference type="AlphaFoldDB" id="A0A5P8W5W4"/>
<keyword evidence="2" id="KW-1185">Reference proteome</keyword>
<accession>A0A5P8W5W4</accession>
<protein>
    <submittedName>
        <fullName evidence="1">Uncharacterized protein</fullName>
    </submittedName>
</protein>
<evidence type="ECO:0000313" key="2">
    <source>
        <dbReference type="Proteomes" id="UP000326678"/>
    </source>
</evidence>
<dbReference type="EMBL" id="CP045226">
    <property type="protein sequence ID" value="QFS48040.1"/>
    <property type="molecule type" value="Genomic_DNA"/>
</dbReference>
<proteinExistence type="predicted"/>
<sequence length="60" mass="7071">MTSNLRKIRAVLRNRFSKGIAINNPELPKLFQLSEVFDTCKKPDDWRCDPTRSINHEAIW</sequence>
<dbReference type="RefSeq" id="WP_152590029.1">
    <property type="nucleotide sequence ID" value="NZ_CP045226.1"/>
</dbReference>
<name>A0A5P8W5W4_9NOSO</name>
<dbReference type="KEGG" id="nsh:GXM_05532"/>
<evidence type="ECO:0000313" key="1">
    <source>
        <dbReference type="EMBL" id="QFS48040.1"/>
    </source>
</evidence>
<organism evidence="1 2">
    <name type="scientific">Nostoc sphaeroides CCNUC1</name>
    <dbReference type="NCBI Taxonomy" id="2653204"/>
    <lineage>
        <taxon>Bacteria</taxon>
        <taxon>Bacillati</taxon>
        <taxon>Cyanobacteriota</taxon>
        <taxon>Cyanophyceae</taxon>
        <taxon>Nostocales</taxon>
        <taxon>Nostocaceae</taxon>
        <taxon>Nostoc</taxon>
    </lineage>
</organism>
<dbReference type="Proteomes" id="UP000326678">
    <property type="component" value="Chromosome Gxm1"/>
</dbReference>
<gene>
    <name evidence="1" type="ORF">GXM_05532</name>
</gene>
<reference evidence="1 2" key="1">
    <citation type="submission" date="2019-10" db="EMBL/GenBank/DDBJ databases">
        <title>Genomic and transcriptomic insights into the perfect genentic adaptation of a filamentous nitrogen-fixing cyanobacterium to rice fields.</title>
        <authorList>
            <person name="Chen Z."/>
        </authorList>
    </citation>
    <scope>NUCLEOTIDE SEQUENCE [LARGE SCALE GENOMIC DNA]</scope>
    <source>
        <strain evidence="1">CCNUC1</strain>
    </source>
</reference>